<evidence type="ECO:0000256" key="5">
    <source>
        <dbReference type="ARBA" id="ARBA00023163"/>
    </source>
</evidence>
<evidence type="ECO:0000256" key="3">
    <source>
        <dbReference type="ARBA" id="ARBA00023082"/>
    </source>
</evidence>
<dbReference type="InterPro" id="IPR013249">
    <property type="entry name" value="RNA_pol_sigma70_r4_t2"/>
</dbReference>
<dbReference type="Pfam" id="PF08281">
    <property type="entry name" value="Sigma70_r4_2"/>
    <property type="match status" value="1"/>
</dbReference>
<organism evidence="8 9">
    <name type="scientific">Microlunatus capsulatus</name>
    <dbReference type="NCBI Taxonomy" id="99117"/>
    <lineage>
        <taxon>Bacteria</taxon>
        <taxon>Bacillati</taxon>
        <taxon>Actinomycetota</taxon>
        <taxon>Actinomycetes</taxon>
        <taxon>Propionibacteriales</taxon>
        <taxon>Propionibacteriaceae</taxon>
        <taxon>Microlunatus</taxon>
    </lineage>
</organism>
<accession>A0ABS4Z7X6</accession>
<dbReference type="InterPro" id="IPR036388">
    <property type="entry name" value="WH-like_DNA-bd_sf"/>
</dbReference>
<dbReference type="InterPro" id="IPR007627">
    <property type="entry name" value="RNA_pol_sigma70_r2"/>
</dbReference>
<keyword evidence="5" id="KW-0804">Transcription</keyword>
<evidence type="ECO:0000313" key="9">
    <source>
        <dbReference type="Proteomes" id="UP000758168"/>
    </source>
</evidence>
<proteinExistence type="inferred from homology"/>
<evidence type="ECO:0000256" key="4">
    <source>
        <dbReference type="ARBA" id="ARBA00023125"/>
    </source>
</evidence>
<dbReference type="SUPFAM" id="SSF88659">
    <property type="entry name" value="Sigma3 and sigma4 domains of RNA polymerase sigma factors"/>
    <property type="match status" value="1"/>
</dbReference>
<evidence type="ECO:0000256" key="2">
    <source>
        <dbReference type="ARBA" id="ARBA00023015"/>
    </source>
</evidence>
<evidence type="ECO:0000259" key="6">
    <source>
        <dbReference type="Pfam" id="PF04542"/>
    </source>
</evidence>
<dbReference type="Pfam" id="PF04542">
    <property type="entry name" value="Sigma70_r2"/>
    <property type="match status" value="1"/>
</dbReference>
<dbReference type="Proteomes" id="UP000758168">
    <property type="component" value="Unassembled WGS sequence"/>
</dbReference>
<comment type="caution">
    <text evidence="8">The sequence shown here is derived from an EMBL/GenBank/DDBJ whole genome shotgun (WGS) entry which is preliminary data.</text>
</comment>
<keyword evidence="2" id="KW-0805">Transcription regulation</keyword>
<keyword evidence="4" id="KW-0238">DNA-binding</keyword>
<dbReference type="NCBIfam" id="TIGR02937">
    <property type="entry name" value="sigma70-ECF"/>
    <property type="match status" value="1"/>
</dbReference>
<keyword evidence="9" id="KW-1185">Reference proteome</keyword>
<gene>
    <name evidence="8" type="ORF">JOF54_002033</name>
</gene>
<dbReference type="PANTHER" id="PTHR43133:SF50">
    <property type="entry name" value="ECF RNA POLYMERASE SIGMA FACTOR SIGM"/>
    <property type="match status" value="1"/>
</dbReference>
<dbReference type="InterPro" id="IPR014284">
    <property type="entry name" value="RNA_pol_sigma-70_dom"/>
</dbReference>
<keyword evidence="3" id="KW-0731">Sigma factor</keyword>
<dbReference type="PANTHER" id="PTHR43133">
    <property type="entry name" value="RNA POLYMERASE ECF-TYPE SIGMA FACTO"/>
    <property type="match status" value="1"/>
</dbReference>
<protein>
    <submittedName>
        <fullName evidence="8">RNA polymerase sigma factor (Sigma-70 family)</fullName>
    </submittedName>
</protein>
<feature type="domain" description="RNA polymerase sigma factor 70 region 4 type 2" evidence="7">
    <location>
        <begin position="100"/>
        <end position="152"/>
    </location>
</feature>
<feature type="domain" description="RNA polymerase sigma-70 region 2" evidence="6">
    <location>
        <begin position="15"/>
        <end position="76"/>
    </location>
</feature>
<reference evidence="8 9" key="1">
    <citation type="submission" date="2021-03" db="EMBL/GenBank/DDBJ databases">
        <title>Sequencing the genomes of 1000 actinobacteria strains.</title>
        <authorList>
            <person name="Klenk H.-P."/>
        </authorList>
    </citation>
    <scope>NUCLEOTIDE SEQUENCE [LARGE SCALE GENOMIC DNA]</scope>
    <source>
        <strain evidence="8 9">DSM 12936</strain>
    </source>
</reference>
<dbReference type="RefSeq" id="WP_210055328.1">
    <property type="nucleotide sequence ID" value="NZ_BAAAMH010000019.1"/>
</dbReference>
<dbReference type="EMBL" id="JAGIOB010000001">
    <property type="protein sequence ID" value="MBP2417111.1"/>
    <property type="molecule type" value="Genomic_DNA"/>
</dbReference>
<dbReference type="InterPro" id="IPR013324">
    <property type="entry name" value="RNA_pol_sigma_r3/r4-like"/>
</dbReference>
<evidence type="ECO:0000259" key="7">
    <source>
        <dbReference type="Pfam" id="PF08281"/>
    </source>
</evidence>
<evidence type="ECO:0000256" key="1">
    <source>
        <dbReference type="ARBA" id="ARBA00010641"/>
    </source>
</evidence>
<dbReference type="CDD" id="cd06171">
    <property type="entry name" value="Sigma70_r4"/>
    <property type="match status" value="1"/>
</dbReference>
<name>A0ABS4Z7X6_9ACTN</name>
<evidence type="ECO:0000313" key="8">
    <source>
        <dbReference type="EMBL" id="MBP2417111.1"/>
    </source>
</evidence>
<dbReference type="InterPro" id="IPR013325">
    <property type="entry name" value="RNA_pol_sigma_r2"/>
</dbReference>
<sequence>MGHDEEFTDWAGRCTPALLRRAHLLCGDRQLAEDLVQETLVKMFLHWRRVDADGNPLGFALTTLFRVFCSGRRRRSASELPSETLLDRPAPVGSDPGLRLDLVAALQALTPKQRCVVVARYVDDRPVAEVAALMHRTEGWVRVTAHRALLALRDSPLMAMSDS</sequence>
<dbReference type="SUPFAM" id="SSF88946">
    <property type="entry name" value="Sigma2 domain of RNA polymerase sigma factors"/>
    <property type="match status" value="1"/>
</dbReference>
<comment type="similarity">
    <text evidence="1">Belongs to the sigma-70 factor family. ECF subfamily.</text>
</comment>
<dbReference type="InterPro" id="IPR039425">
    <property type="entry name" value="RNA_pol_sigma-70-like"/>
</dbReference>
<dbReference type="Gene3D" id="1.10.10.10">
    <property type="entry name" value="Winged helix-like DNA-binding domain superfamily/Winged helix DNA-binding domain"/>
    <property type="match status" value="1"/>
</dbReference>
<dbReference type="Gene3D" id="1.10.1740.10">
    <property type="match status" value="1"/>
</dbReference>